<feature type="compositionally biased region" description="Acidic residues" evidence="1">
    <location>
        <begin position="97"/>
        <end position="120"/>
    </location>
</feature>
<dbReference type="EMBL" id="CAJVRM010000184">
    <property type="protein sequence ID" value="CAG8976589.1"/>
    <property type="molecule type" value="Genomic_DNA"/>
</dbReference>
<gene>
    <name evidence="3" type="ORF">HYALB_00002102</name>
</gene>
<protein>
    <submittedName>
        <fullName evidence="3">Uncharacterized protein</fullName>
    </submittedName>
</protein>
<dbReference type="AlphaFoldDB" id="A0A9N9Q655"/>
<evidence type="ECO:0000256" key="1">
    <source>
        <dbReference type="SAM" id="MobiDB-lite"/>
    </source>
</evidence>
<proteinExistence type="predicted"/>
<reference evidence="3" key="1">
    <citation type="submission" date="2021-07" db="EMBL/GenBank/DDBJ databases">
        <authorList>
            <person name="Durling M."/>
        </authorList>
    </citation>
    <scope>NUCLEOTIDE SEQUENCE</scope>
</reference>
<evidence type="ECO:0000256" key="2">
    <source>
        <dbReference type="SAM" id="SignalP"/>
    </source>
</evidence>
<name>A0A9N9Q655_9HELO</name>
<keyword evidence="2" id="KW-0732">Signal</keyword>
<feature type="chain" id="PRO_5040196397" evidence="2">
    <location>
        <begin position="20"/>
        <end position="120"/>
    </location>
</feature>
<keyword evidence="4" id="KW-1185">Reference proteome</keyword>
<evidence type="ECO:0000313" key="4">
    <source>
        <dbReference type="Proteomes" id="UP000701801"/>
    </source>
</evidence>
<accession>A0A9N9Q655</accession>
<dbReference type="OrthoDB" id="10326332at2759"/>
<evidence type="ECO:0000313" key="3">
    <source>
        <dbReference type="EMBL" id="CAG8976589.1"/>
    </source>
</evidence>
<feature type="region of interest" description="Disordered" evidence="1">
    <location>
        <begin position="96"/>
        <end position="120"/>
    </location>
</feature>
<comment type="caution">
    <text evidence="3">The sequence shown here is derived from an EMBL/GenBank/DDBJ whole genome shotgun (WGS) entry which is preliminary data.</text>
</comment>
<dbReference type="Proteomes" id="UP000701801">
    <property type="component" value="Unassembled WGS sequence"/>
</dbReference>
<feature type="signal peptide" evidence="2">
    <location>
        <begin position="1"/>
        <end position="19"/>
    </location>
</feature>
<sequence>MKFQLTTLLTLALTSVAIANITPRSTKNVLRRHRISADGKFDDLLEAHGISHDDEGYSYTDFDPKTLELIADGEDTTEWEDISGSGRVRETAIWDAGEGDSEFEGDMEDQSEGVESGDEE</sequence>
<organism evidence="3 4">
    <name type="scientific">Hymenoscyphus albidus</name>
    <dbReference type="NCBI Taxonomy" id="595503"/>
    <lineage>
        <taxon>Eukaryota</taxon>
        <taxon>Fungi</taxon>
        <taxon>Dikarya</taxon>
        <taxon>Ascomycota</taxon>
        <taxon>Pezizomycotina</taxon>
        <taxon>Leotiomycetes</taxon>
        <taxon>Helotiales</taxon>
        <taxon>Helotiaceae</taxon>
        <taxon>Hymenoscyphus</taxon>
    </lineage>
</organism>